<dbReference type="Pfam" id="PF00005">
    <property type="entry name" value="ABC_tran"/>
    <property type="match status" value="1"/>
</dbReference>
<dbReference type="InterPro" id="IPR027417">
    <property type="entry name" value="P-loop_NTPase"/>
</dbReference>
<feature type="domain" description="ABC transporter" evidence="6">
    <location>
        <begin position="6"/>
        <end position="237"/>
    </location>
</feature>
<dbReference type="CDD" id="cd03224">
    <property type="entry name" value="ABC_TM1139_LivF_branched"/>
    <property type="match status" value="1"/>
</dbReference>
<dbReference type="InterPro" id="IPR003593">
    <property type="entry name" value="AAA+_ATPase"/>
</dbReference>
<evidence type="ECO:0000256" key="4">
    <source>
        <dbReference type="ARBA" id="ARBA00022840"/>
    </source>
</evidence>
<evidence type="ECO:0000256" key="5">
    <source>
        <dbReference type="ARBA" id="ARBA00022970"/>
    </source>
</evidence>
<dbReference type="PROSITE" id="PS50893">
    <property type="entry name" value="ABC_TRANSPORTER_2"/>
    <property type="match status" value="1"/>
</dbReference>
<dbReference type="PROSITE" id="PS00211">
    <property type="entry name" value="ABC_TRANSPORTER_1"/>
    <property type="match status" value="1"/>
</dbReference>
<evidence type="ECO:0000256" key="3">
    <source>
        <dbReference type="ARBA" id="ARBA00022741"/>
    </source>
</evidence>
<dbReference type="Proteomes" id="UP001185899">
    <property type="component" value="Unassembled WGS sequence"/>
</dbReference>
<dbReference type="PANTHER" id="PTHR43820:SF4">
    <property type="entry name" value="HIGH-AFFINITY BRANCHED-CHAIN AMINO ACID TRANSPORT ATP-BINDING PROTEIN LIVF"/>
    <property type="match status" value="1"/>
</dbReference>
<evidence type="ECO:0000313" key="7">
    <source>
        <dbReference type="EMBL" id="MDV6230579.1"/>
    </source>
</evidence>
<protein>
    <submittedName>
        <fullName evidence="7">ABC transporter ATP-binding protein</fullName>
    </submittedName>
</protein>
<reference evidence="7 8" key="1">
    <citation type="submission" date="2023-10" db="EMBL/GenBank/DDBJ databases">
        <title>Development of a sustainable strategy for remediation of hydrocarbon-contaminated territories based on the waste exchange concept.</title>
        <authorList>
            <person name="Krivoruchko A."/>
        </authorList>
    </citation>
    <scope>NUCLEOTIDE SEQUENCE [LARGE SCALE GENOMIC DNA]</scope>
    <source>
        <strain evidence="7 8">IEGM 1322</strain>
    </source>
</reference>
<keyword evidence="2" id="KW-0813">Transport</keyword>
<organism evidence="7 8">
    <name type="scientific">Rhodococcus cercidiphylli</name>
    <dbReference type="NCBI Taxonomy" id="489916"/>
    <lineage>
        <taxon>Bacteria</taxon>
        <taxon>Bacillati</taxon>
        <taxon>Actinomycetota</taxon>
        <taxon>Actinomycetes</taxon>
        <taxon>Mycobacteriales</taxon>
        <taxon>Nocardiaceae</taxon>
        <taxon>Rhodococcus</taxon>
    </lineage>
</organism>
<dbReference type="GO" id="GO:0005524">
    <property type="term" value="F:ATP binding"/>
    <property type="evidence" value="ECO:0007669"/>
    <property type="project" value="UniProtKB-KW"/>
</dbReference>
<dbReference type="InterPro" id="IPR052156">
    <property type="entry name" value="BCAA_Transport_ATP-bd_LivF"/>
</dbReference>
<dbReference type="InterPro" id="IPR003439">
    <property type="entry name" value="ABC_transporter-like_ATP-bd"/>
</dbReference>
<evidence type="ECO:0000313" key="8">
    <source>
        <dbReference type="Proteomes" id="UP001185899"/>
    </source>
</evidence>
<dbReference type="SMART" id="SM00382">
    <property type="entry name" value="AAA"/>
    <property type="match status" value="1"/>
</dbReference>
<evidence type="ECO:0000256" key="1">
    <source>
        <dbReference type="ARBA" id="ARBA00005417"/>
    </source>
</evidence>
<gene>
    <name evidence="7" type="ORF">R3P95_08465</name>
</gene>
<dbReference type="RefSeq" id="WP_317548018.1">
    <property type="nucleotide sequence ID" value="NZ_JAWLKE010000003.1"/>
</dbReference>
<dbReference type="EMBL" id="JAWLKE010000003">
    <property type="protein sequence ID" value="MDV6230579.1"/>
    <property type="molecule type" value="Genomic_DNA"/>
</dbReference>
<evidence type="ECO:0000256" key="2">
    <source>
        <dbReference type="ARBA" id="ARBA00022448"/>
    </source>
</evidence>
<name>A0ABU4AWG4_9NOCA</name>
<sequence length="246" mass="25616">MSDLMLEVDDLRICYGDAIAVDGVSFSVETGRCLAVLGANGAGKSSIAQALAGLIPADRGTISVGGENITGTDAFALARKGIAYLPEGRGIFPGLSTADNVALGTRILPKEARAAAVDRLYTLFPVLGDRRKQQASTLSGGEQQMLAVGRALVTDPTLFVVDELSLGLAPLVIDKIYEALQTAKAAGTTMILIEQYVERALEFADDAVVMRRGEIVWSGAANGAVDEVVQNYMGGTAVEPTAAAVQ</sequence>
<comment type="caution">
    <text evidence="7">The sequence shown here is derived from an EMBL/GenBank/DDBJ whole genome shotgun (WGS) entry which is preliminary data.</text>
</comment>
<accession>A0ABU4AWG4</accession>
<dbReference type="SUPFAM" id="SSF52540">
    <property type="entry name" value="P-loop containing nucleoside triphosphate hydrolases"/>
    <property type="match status" value="1"/>
</dbReference>
<keyword evidence="4 7" id="KW-0067">ATP-binding</keyword>
<keyword evidence="5" id="KW-0029">Amino-acid transport</keyword>
<keyword evidence="8" id="KW-1185">Reference proteome</keyword>
<dbReference type="InterPro" id="IPR017871">
    <property type="entry name" value="ABC_transporter-like_CS"/>
</dbReference>
<dbReference type="PANTHER" id="PTHR43820">
    <property type="entry name" value="HIGH-AFFINITY BRANCHED-CHAIN AMINO ACID TRANSPORT ATP-BINDING PROTEIN LIVF"/>
    <property type="match status" value="1"/>
</dbReference>
<evidence type="ECO:0000259" key="6">
    <source>
        <dbReference type="PROSITE" id="PS50893"/>
    </source>
</evidence>
<keyword evidence="3" id="KW-0547">Nucleotide-binding</keyword>
<dbReference type="Gene3D" id="3.40.50.300">
    <property type="entry name" value="P-loop containing nucleotide triphosphate hydrolases"/>
    <property type="match status" value="1"/>
</dbReference>
<comment type="similarity">
    <text evidence="1">Belongs to the ABC transporter superfamily.</text>
</comment>
<proteinExistence type="inferred from homology"/>